<reference evidence="2" key="1">
    <citation type="journal article" date="2021" name="Mol. Plant Microbe Interact.">
        <title>Complete Genome Sequence of the Plant-Pathogenic Fungus Colletotrichum lupini.</title>
        <authorList>
            <person name="Baroncelli R."/>
            <person name="Pensec F."/>
            <person name="Da Lio D."/>
            <person name="Boufleur T."/>
            <person name="Vicente I."/>
            <person name="Sarrocco S."/>
            <person name="Picot A."/>
            <person name="Baraldi E."/>
            <person name="Sukno S."/>
            <person name="Thon M."/>
            <person name="Le Floch G."/>
        </authorList>
    </citation>
    <scope>NUCLEOTIDE SEQUENCE</scope>
    <source>
        <strain evidence="2">IMI 504893</strain>
    </source>
</reference>
<dbReference type="KEGG" id="clup:CLUP02_03753"/>
<dbReference type="RefSeq" id="XP_049139913.1">
    <property type="nucleotide sequence ID" value="XM_049282770.1"/>
</dbReference>
<keyword evidence="3" id="KW-1185">Reference proteome</keyword>
<feature type="region of interest" description="Disordered" evidence="1">
    <location>
        <begin position="1"/>
        <end position="39"/>
    </location>
</feature>
<evidence type="ECO:0000313" key="3">
    <source>
        <dbReference type="Proteomes" id="UP000830671"/>
    </source>
</evidence>
<evidence type="ECO:0000313" key="2">
    <source>
        <dbReference type="EMBL" id="UQC78276.1"/>
    </source>
</evidence>
<name>A0A9Q8WCN2_9PEZI</name>
<gene>
    <name evidence="2" type="ORF">CLUP02_03753</name>
</gene>
<protein>
    <submittedName>
        <fullName evidence="2">Uncharacterized protein</fullName>
    </submittedName>
</protein>
<dbReference type="EMBL" id="CP019474">
    <property type="protein sequence ID" value="UQC78276.1"/>
    <property type="molecule type" value="Genomic_DNA"/>
</dbReference>
<accession>A0A9Q8WCN2</accession>
<sequence>MEPLEAAWGGPPNRPKKSVTVSDDTRPLPAPWERGRGPHLMPQFLEHAATRPSKDPCPSRHYRPPLGNMCAALRVRVQAAEGGLALADLQQSHPQPPANRADGITMAHPMPPSLPVHNFRLLDSQSHTSCMHCPFNGGACLPAFPITQNPISRLDLRAWMMSSSFGELRPPDLGHTSSSLTLHVVGGHIKCLRLHVVTLDSALNGNQTAML</sequence>
<evidence type="ECO:0000256" key="1">
    <source>
        <dbReference type="SAM" id="MobiDB-lite"/>
    </source>
</evidence>
<dbReference type="AlphaFoldDB" id="A0A9Q8WCN2"/>
<proteinExistence type="predicted"/>
<dbReference type="Proteomes" id="UP000830671">
    <property type="component" value="Chromosome 2"/>
</dbReference>
<organism evidence="2 3">
    <name type="scientific">Colletotrichum lupini</name>
    <dbReference type="NCBI Taxonomy" id="145971"/>
    <lineage>
        <taxon>Eukaryota</taxon>
        <taxon>Fungi</taxon>
        <taxon>Dikarya</taxon>
        <taxon>Ascomycota</taxon>
        <taxon>Pezizomycotina</taxon>
        <taxon>Sordariomycetes</taxon>
        <taxon>Hypocreomycetidae</taxon>
        <taxon>Glomerellales</taxon>
        <taxon>Glomerellaceae</taxon>
        <taxon>Colletotrichum</taxon>
        <taxon>Colletotrichum acutatum species complex</taxon>
    </lineage>
</organism>
<dbReference type="GeneID" id="73337780"/>